<reference evidence="2 3" key="1">
    <citation type="journal article" date="2024" name="Science">
        <title>Giant polyketide synthase enzymes in the biosynthesis of giant marine polyether toxins.</title>
        <authorList>
            <person name="Fallon T.R."/>
            <person name="Shende V.V."/>
            <person name="Wierzbicki I.H."/>
            <person name="Pendleton A.L."/>
            <person name="Watervoot N.F."/>
            <person name="Auber R.P."/>
            <person name="Gonzalez D.J."/>
            <person name="Wisecaver J.H."/>
            <person name="Moore B.S."/>
        </authorList>
    </citation>
    <scope>NUCLEOTIDE SEQUENCE [LARGE SCALE GENOMIC DNA]</scope>
    <source>
        <strain evidence="2 3">12B1</strain>
    </source>
</reference>
<dbReference type="Proteomes" id="UP001515480">
    <property type="component" value="Unassembled WGS sequence"/>
</dbReference>
<name>A0AB34IY97_PRYPA</name>
<feature type="transmembrane region" description="Helical" evidence="1">
    <location>
        <begin position="46"/>
        <end position="68"/>
    </location>
</feature>
<dbReference type="EMBL" id="JBGBPQ010000017">
    <property type="protein sequence ID" value="KAL1507963.1"/>
    <property type="molecule type" value="Genomic_DNA"/>
</dbReference>
<organism evidence="2 3">
    <name type="scientific">Prymnesium parvum</name>
    <name type="common">Toxic golden alga</name>
    <dbReference type="NCBI Taxonomy" id="97485"/>
    <lineage>
        <taxon>Eukaryota</taxon>
        <taxon>Haptista</taxon>
        <taxon>Haptophyta</taxon>
        <taxon>Prymnesiophyceae</taxon>
        <taxon>Prymnesiales</taxon>
        <taxon>Prymnesiaceae</taxon>
        <taxon>Prymnesium</taxon>
    </lineage>
</organism>
<keyword evidence="1" id="KW-0472">Membrane</keyword>
<comment type="caution">
    <text evidence="2">The sequence shown here is derived from an EMBL/GenBank/DDBJ whole genome shotgun (WGS) entry which is preliminary data.</text>
</comment>
<evidence type="ECO:0000256" key="1">
    <source>
        <dbReference type="SAM" id="Phobius"/>
    </source>
</evidence>
<protein>
    <recommendedName>
        <fullName evidence="4">Transmembrane protein 242</fullName>
    </recommendedName>
</protein>
<keyword evidence="1" id="KW-1133">Transmembrane helix</keyword>
<evidence type="ECO:0008006" key="4">
    <source>
        <dbReference type="Google" id="ProtNLM"/>
    </source>
</evidence>
<feature type="transmembrane region" description="Helical" evidence="1">
    <location>
        <begin position="18"/>
        <end position="34"/>
    </location>
</feature>
<proteinExistence type="predicted"/>
<keyword evidence="3" id="KW-1185">Reference proteome</keyword>
<sequence length="87" mass="9331">MAVDEQKAAQLQAQSRQGYLLLVIGLVGLAYFRVTNPSAQPVDWVALLSHVVPALAATAAVIAFFTFGGRVFNRFMGRVKAPAIKAD</sequence>
<dbReference type="AlphaFoldDB" id="A0AB34IY97"/>
<keyword evidence="1" id="KW-0812">Transmembrane</keyword>
<gene>
    <name evidence="2" type="ORF">AB1Y20_007567</name>
</gene>
<accession>A0AB34IY97</accession>
<evidence type="ECO:0000313" key="2">
    <source>
        <dbReference type="EMBL" id="KAL1507963.1"/>
    </source>
</evidence>
<evidence type="ECO:0000313" key="3">
    <source>
        <dbReference type="Proteomes" id="UP001515480"/>
    </source>
</evidence>